<dbReference type="PANTHER" id="PTHR43788">
    <property type="entry name" value="DNA2/NAM7 HELICASE FAMILY MEMBER"/>
    <property type="match status" value="1"/>
</dbReference>
<keyword evidence="5" id="KW-0067">ATP-binding</keyword>
<dbReference type="EMBL" id="JBHUJC010000001">
    <property type="protein sequence ID" value="MFD2274869.1"/>
    <property type="molecule type" value="Genomic_DNA"/>
</dbReference>
<dbReference type="InterPro" id="IPR027417">
    <property type="entry name" value="P-loop_NTPase"/>
</dbReference>
<dbReference type="Proteomes" id="UP001597297">
    <property type="component" value="Unassembled WGS sequence"/>
</dbReference>
<accession>A0ABW5DXN4</accession>
<evidence type="ECO:0000256" key="5">
    <source>
        <dbReference type="ARBA" id="ARBA00022840"/>
    </source>
</evidence>
<evidence type="ECO:0000259" key="6">
    <source>
        <dbReference type="Pfam" id="PF13086"/>
    </source>
</evidence>
<feature type="domain" description="DNA2/NAM7 helicase-like C-terminal" evidence="7">
    <location>
        <begin position="585"/>
        <end position="775"/>
    </location>
</feature>
<evidence type="ECO:0000256" key="1">
    <source>
        <dbReference type="ARBA" id="ARBA00007913"/>
    </source>
</evidence>
<evidence type="ECO:0000313" key="8">
    <source>
        <dbReference type="EMBL" id="MFD2274869.1"/>
    </source>
</evidence>
<feature type="domain" description="DNA2/NAM7 helicase helicase" evidence="6">
    <location>
        <begin position="257"/>
        <end position="553"/>
    </location>
</feature>
<dbReference type="CDD" id="cd18808">
    <property type="entry name" value="SF1_C_Upf1"/>
    <property type="match status" value="1"/>
</dbReference>
<organism evidence="8 9">
    <name type="scientific">Rubritalea spongiae</name>
    <dbReference type="NCBI Taxonomy" id="430797"/>
    <lineage>
        <taxon>Bacteria</taxon>
        <taxon>Pseudomonadati</taxon>
        <taxon>Verrucomicrobiota</taxon>
        <taxon>Verrucomicrobiia</taxon>
        <taxon>Verrucomicrobiales</taxon>
        <taxon>Rubritaleaceae</taxon>
        <taxon>Rubritalea</taxon>
    </lineage>
</organism>
<keyword evidence="2" id="KW-0547">Nucleotide-binding</keyword>
<gene>
    <name evidence="8" type="ORF">ACFSQZ_00160</name>
</gene>
<dbReference type="Pfam" id="PF13086">
    <property type="entry name" value="AAA_11"/>
    <property type="match status" value="1"/>
</dbReference>
<keyword evidence="3" id="KW-0378">Hydrolase</keyword>
<evidence type="ECO:0000256" key="3">
    <source>
        <dbReference type="ARBA" id="ARBA00022801"/>
    </source>
</evidence>
<keyword evidence="9" id="KW-1185">Reference proteome</keyword>
<keyword evidence="4 8" id="KW-0347">Helicase</keyword>
<dbReference type="Pfam" id="PF13087">
    <property type="entry name" value="AAA_12"/>
    <property type="match status" value="1"/>
</dbReference>
<evidence type="ECO:0000256" key="4">
    <source>
        <dbReference type="ARBA" id="ARBA00022806"/>
    </source>
</evidence>
<sequence length="942" mass="107115">MSNSALIQWLTACYREDRVRAGVRDFYGAVKYRRMTQGEEKLLTGILPEILLPPKYGSDLAAYSTMHKRERELLYGVLFVCGKTEEGIHRSPLVLFNAKITEDGDDYFPLRVQMKGARLNQAALDVLQAPKEFEQVLREILVGEGLSEAMVGEIRREMAVYCPHVHCKSLLKWPYLEASGTVEDAGKQREVSVLSAAGIANVERQVSTRGLLEELKELGEMDVSDHSNALAHVLGEVTAGKSIKEQDVHFIPATLSSQQERVLKSARVQPLTVCHGPPGTGKSYTVAAIALDHVIRGESVLVTSRGDHAVNVLHKKIDSMLGSVHATVRAGRSEHLKNLKCLLKSILAGANEFVVDGPVSLHVLYKRIEEQVDSIRDAECALEGEFEKSMERAGAHLDPSPSLVRKVRRVWDGYAINRRPLLSEMRETYMQLQRERELAVRHYIKLKLQCQITKVLDDALSRKELQKMWEGVRKRRGSDQQAILKALDYSVLLKALPVWLTSTEDMHRVLPLKKEMFDVLVIDEASQCDLASILPALQRAKRVVVVGDTKQLRHVSFLSKHTMSTAAKEFSVSEEVIEKYHYRNRSLMDVAIDLVHDQRQTGFLNEHFRSQYGIISYSNRRFYGESLQIMRERPWQQKDAEDAALKAVFVDGGRRDDRGVNQLEIDAIISVLHDLLKKYPKNKLPSIGVLSPFRAQVDALTRSVFEEFRGSQLRRLRVEAQLLIGTAHSFQGEERWLMLISMAIDNSYHAASLRFLEREDVFNVAITRAKDRQYVFHSLDSNKLKPDSMLSEYLMHIDTENESYAIDSVERDRFANEVVHELCNKNDQVSVGGRVAGVPIDIVIQRDDLVLAVDLIGYPGDMQVAVHTKKALMLSRAGLDLIPLGYYEWEMRRDDCVTMLNLLLRHEIEKTPEVKESIENSRSLEMYSYVKRNQLRYFGERM</sequence>
<comment type="similarity">
    <text evidence="1">Belongs to the DNA2/NAM7 helicase family.</text>
</comment>
<reference evidence="9" key="1">
    <citation type="journal article" date="2019" name="Int. J. Syst. Evol. Microbiol.">
        <title>The Global Catalogue of Microorganisms (GCM) 10K type strain sequencing project: providing services to taxonomists for standard genome sequencing and annotation.</title>
        <authorList>
            <consortium name="The Broad Institute Genomics Platform"/>
            <consortium name="The Broad Institute Genome Sequencing Center for Infectious Disease"/>
            <person name="Wu L."/>
            <person name="Ma J."/>
        </authorList>
    </citation>
    <scope>NUCLEOTIDE SEQUENCE [LARGE SCALE GENOMIC DNA]</scope>
    <source>
        <strain evidence="9">JCM 16545</strain>
    </source>
</reference>
<dbReference type="RefSeq" id="WP_377096476.1">
    <property type="nucleotide sequence ID" value="NZ_JBHSJM010000001.1"/>
</dbReference>
<evidence type="ECO:0000259" key="7">
    <source>
        <dbReference type="Pfam" id="PF13087"/>
    </source>
</evidence>
<dbReference type="InterPro" id="IPR041679">
    <property type="entry name" value="DNA2/NAM7-like_C"/>
</dbReference>
<protein>
    <submittedName>
        <fullName evidence="8">DEAD/DEAH box helicase</fullName>
    </submittedName>
</protein>
<dbReference type="Gene3D" id="3.40.50.300">
    <property type="entry name" value="P-loop containing nucleotide triphosphate hydrolases"/>
    <property type="match status" value="2"/>
</dbReference>
<dbReference type="GO" id="GO:0004386">
    <property type="term" value="F:helicase activity"/>
    <property type="evidence" value="ECO:0007669"/>
    <property type="project" value="UniProtKB-KW"/>
</dbReference>
<dbReference type="PANTHER" id="PTHR43788:SF8">
    <property type="entry name" value="DNA-BINDING PROTEIN SMUBP-2"/>
    <property type="match status" value="1"/>
</dbReference>
<proteinExistence type="inferred from homology"/>
<dbReference type="InterPro" id="IPR047187">
    <property type="entry name" value="SF1_C_Upf1"/>
</dbReference>
<evidence type="ECO:0000256" key="2">
    <source>
        <dbReference type="ARBA" id="ARBA00022741"/>
    </source>
</evidence>
<dbReference type="InterPro" id="IPR050534">
    <property type="entry name" value="Coronavir_polyprotein_1ab"/>
</dbReference>
<evidence type="ECO:0000313" key="9">
    <source>
        <dbReference type="Proteomes" id="UP001597297"/>
    </source>
</evidence>
<comment type="caution">
    <text evidence="8">The sequence shown here is derived from an EMBL/GenBank/DDBJ whole genome shotgun (WGS) entry which is preliminary data.</text>
</comment>
<name>A0ABW5DXN4_9BACT</name>
<dbReference type="InterPro" id="IPR041677">
    <property type="entry name" value="DNA2/NAM7_AAA_11"/>
</dbReference>
<dbReference type="SUPFAM" id="SSF52540">
    <property type="entry name" value="P-loop containing nucleoside triphosphate hydrolases"/>
    <property type="match status" value="1"/>
</dbReference>